<evidence type="ECO:0000313" key="2">
    <source>
        <dbReference type="Proteomes" id="UP000243524"/>
    </source>
</evidence>
<comment type="caution">
    <text evidence="1">The sequence shown here is derived from an EMBL/GenBank/DDBJ whole genome shotgun (WGS) entry which is preliminary data.</text>
</comment>
<dbReference type="Gene3D" id="1.10.287.1100">
    <property type="entry name" value="Sporulation inhibitor A"/>
    <property type="match status" value="1"/>
</dbReference>
<reference evidence="1 2" key="1">
    <citation type="submission" date="2017-06" db="EMBL/GenBank/DDBJ databases">
        <title>the draft geome sequence of Illustriluteabacillus marina B3227.</title>
        <authorList>
            <person name="He R.-H."/>
            <person name="Du Z.-J."/>
        </authorList>
    </citation>
    <scope>NUCLEOTIDE SEQUENCE [LARGE SCALE GENOMIC DNA]</scope>
    <source>
        <strain evidence="1 2">B3227</strain>
    </source>
</reference>
<dbReference type="Pfam" id="PF08970">
    <property type="entry name" value="Sda"/>
    <property type="match status" value="1"/>
</dbReference>
<dbReference type="Proteomes" id="UP000243524">
    <property type="component" value="Unassembled WGS sequence"/>
</dbReference>
<dbReference type="SUPFAM" id="SSF100985">
    <property type="entry name" value="Sporulation inhibitor Sda"/>
    <property type="match status" value="1"/>
</dbReference>
<keyword evidence="2" id="KW-1185">Reference proteome</keyword>
<gene>
    <name evidence="1" type="ORF">CEY16_04745</name>
</gene>
<protein>
    <submittedName>
        <fullName evidence="1">Sporulation histidine kinase inhibitor Sda</fullName>
    </submittedName>
</protein>
<dbReference type="AlphaFoldDB" id="A0A2I0QXL6"/>
<dbReference type="RefSeq" id="WP_101330808.1">
    <property type="nucleotide sequence ID" value="NZ_PJNH01000001.1"/>
</dbReference>
<accession>A0A2I0QXL6</accession>
<dbReference type="OrthoDB" id="2933732at2"/>
<dbReference type="InterPro" id="IPR036916">
    <property type="entry name" value="Sda_sf"/>
</dbReference>
<name>A0A2I0QXL6_9BACI</name>
<dbReference type="EMBL" id="PJNH01000001">
    <property type="protein sequence ID" value="PKR79064.1"/>
    <property type="molecule type" value="Genomic_DNA"/>
</dbReference>
<proteinExistence type="predicted"/>
<sequence length="46" mass="5480">MEQLSNQLLIESYGKAKDLKLNRDFIKLIEDELKKRGLQEQFKKLS</sequence>
<organism evidence="1 2">
    <name type="scientific">Halalkalibacillus sediminis</name>
    <dbReference type="NCBI Taxonomy" id="2018042"/>
    <lineage>
        <taxon>Bacteria</taxon>
        <taxon>Bacillati</taxon>
        <taxon>Bacillota</taxon>
        <taxon>Bacilli</taxon>
        <taxon>Bacillales</taxon>
        <taxon>Bacillaceae</taxon>
        <taxon>Halalkalibacillus</taxon>
    </lineage>
</organism>
<evidence type="ECO:0000313" key="1">
    <source>
        <dbReference type="EMBL" id="PKR79064.1"/>
    </source>
</evidence>
<dbReference type="InterPro" id="IPR015064">
    <property type="entry name" value="Sda"/>
</dbReference>